<dbReference type="EMBL" id="HBUF01240348">
    <property type="protein sequence ID" value="CAG6676651.1"/>
    <property type="molecule type" value="Transcribed_RNA"/>
</dbReference>
<organism evidence="4">
    <name type="scientific">Cacopsylla melanoneura</name>
    <dbReference type="NCBI Taxonomy" id="428564"/>
    <lineage>
        <taxon>Eukaryota</taxon>
        <taxon>Metazoa</taxon>
        <taxon>Ecdysozoa</taxon>
        <taxon>Arthropoda</taxon>
        <taxon>Hexapoda</taxon>
        <taxon>Insecta</taxon>
        <taxon>Pterygota</taxon>
        <taxon>Neoptera</taxon>
        <taxon>Paraneoptera</taxon>
        <taxon>Hemiptera</taxon>
        <taxon>Sternorrhyncha</taxon>
        <taxon>Psylloidea</taxon>
        <taxon>Psyllidae</taxon>
        <taxon>Psyllinae</taxon>
        <taxon>Cacopsylla</taxon>
    </lineage>
</organism>
<dbReference type="EMBL" id="HBUF01240350">
    <property type="protein sequence ID" value="CAG6676658.1"/>
    <property type="molecule type" value="Transcribed_RNA"/>
</dbReference>
<dbReference type="InterPro" id="IPR000477">
    <property type="entry name" value="RT_dom"/>
</dbReference>
<dbReference type="Gene3D" id="3.60.10.10">
    <property type="entry name" value="Endonuclease/exonuclease/phosphatase"/>
    <property type="match status" value="1"/>
</dbReference>
<feature type="domain" description="Reverse transcriptase" evidence="3">
    <location>
        <begin position="530"/>
        <end position="801"/>
    </location>
</feature>
<protein>
    <submittedName>
        <fullName evidence="4">Craniofacial development protein 2</fullName>
    </submittedName>
</protein>
<dbReference type="CDD" id="cd01650">
    <property type="entry name" value="RT_nLTR_like"/>
    <property type="match status" value="1"/>
</dbReference>
<dbReference type="InterPro" id="IPR005135">
    <property type="entry name" value="Endo/exonuclease/phosphatase"/>
</dbReference>
<accession>A0A8D8SXR2</accession>
<dbReference type="Gene3D" id="3.30.70.270">
    <property type="match status" value="1"/>
</dbReference>
<sequence length="984" mass="114395">MAMFTLNSSSGVSSPIGSPGGASMNSDVTIKVPFKQRTKIGIWNVRTMAQPGKIQNAIQEMRRIDLKILGISEMRWTGANHCDIEDFKVYYSGLPKKLEYGVGIIVHKSIAPKVRNFVPINERIMLIQMEAAPVNINILQVYAPTSDHTEEEINYFYTQIASITRKIPKKEVLIVMGDFNAKVGQGRTGNHIGPHGLGERNKQGDKLSSFAGENDLVIMNTFFELPPRRLYTWTSPQDGKKEGLIVRNQIDYVLINQRYRNSCKSAKTYPGADINSDHNLLVAEFRVQWKKLKTNQSNKPYDYRKLKNQDIKKRATEMLKKELEHIKNSPETDVKIDMINTAIKKVKTEILVRDPTKKKSWMTTEILELMEERRIKKQHDKSGYKIINTEIRRKIREAKELELKEKCAEIEMAQRRYDSFNVHKKVREITGKLKKKTVGKLENEQGEIIIDINEIKETWKNYVEELFADQRNEHEIPNTMTGPDILVQEVEAAIRSMKDGKAPGPDEVQTEILKLLEENFIIELTNIYNNIYNSGIIPHHWLKSEFIVLPKKQGAKRCSDYRTISLMSHMLKLFLKIMHKRLYRICEEQVSPTQFGFMKGLGTRDALFSVQVLFQRCRDMNCNIFACFIDYQKAFDKVKHNKMMEVLQDSGMDGKDLRIIKNLYWNQSATIKINQENTDEIKILQGVRQGCIISPLIFNLYSEAIFQEALENMEEGILLNGKRVNNFRYADDTIIFADTAEGLQHLMDKVTNISRKYGLEVNISKTKSMIISKEKIEGVQLIINNKVVERVKTFTYLGTTLNEDWDHSQEIKCRIEKARSAFNNMSKLFKTHNLTVEMKMRLLRCYIFSIMLYGIESWTLTEATTSRLEAFEMWIYRRILRISWMDRITNESVLQRMKKDKEIMHTIKRRKLEYLGHILRNENKYHLLKCILQGKVYGKRGVGRRRNSWLKTENLRTWFATSTTGLFKAAANKIIIARMIANIR</sequence>
<keyword evidence="1" id="KW-0175">Coiled coil</keyword>
<dbReference type="Pfam" id="PF14529">
    <property type="entry name" value="Exo_endo_phos_2"/>
    <property type="match status" value="1"/>
</dbReference>
<feature type="coiled-coil region" evidence="1">
    <location>
        <begin position="384"/>
        <end position="416"/>
    </location>
</feature>
<dbReference type="InterPro" id="IPR043128">
    <property type="entry name" value="Rev_trsase/Diguanyl_cyclase"/>
</dbReference>
<evidence type="ECO:0000256" key="2">
    <source>
        <dbReference type="SAM" id="MobiDB-lite"/>
    </source>
</evidence>
<proteinExistence type="predicted"/>
<feature type="compositionally biased region" description="Low complexity" evidence="2">
    <location>
        <begin position="8"/>
        <end position="22"/>
    </location>
</feature>
<dbReference type="Pfam" id="PF00078">
    <property type="entry name" value="RVT_1"/>
    <property type="match status" value="1"/>
</dbReference>
<dbReference type="SUPFAM" id="SSF56219">
    <property type="entry name" value="DNase I-like"/>
    <property type="match status" value="1"/>
</dbReference>
<dbReference type="AlphaFoldDB" id="A0A8D8SXR2"/>
<dbReference type="PANTHER" id="PTHR47027">
    <property type="entry name" value="REVERSE TRANSCRIPTASE DOMAIN-CONTAINING PROTEIN"/>
    <property type="match status" value="1"/>
</dbReference>
<evidence type="ECO:0000256" key="1">
    <source>
        <dbReference type="SAM" id="Coils"/>
    </source>
</evidence>
<dbReference type="PANTHER" id="PTHR47027:SF8">
    <property type="entry name" value="RIBONUCLEASE H"/>
    <property type="match status" value="1"/>
</dbReference>
<dbReference type="CDD" id="cd09076">
    <property type="entry name" value="L1-EN"/>
    <property type="match status" value="1"/>
</dbReference>
<name>A0A8D8SXR2_9HEMI</name>
<dbReference type="InterPro" id="IPR043502">
    <property type="entry name" value="DNA/RNA_pol_sf"/>
</dbReference>
<evidence type="ECO:0000259" key="3">
    <source>
        <dbReference type="PROSITE" id="PS50878"/>
    </source>
</evidence>
<dbReference type="GO" id="GO:0071897">
    <property type="term" value="P:DNA biosynthetic process"/>
    <property type="evidence" value="ECO:0007669"/>
    <property type="project" value="UniProtKB-ARBA"/>
</dbReference>
<feature type="region of interest" description="Disordered" evidence="2">
    <location>
        <begin position="1"/>
        <end position="22"/>
    </location>
</feature>
<evidence type="ECO:0000313" key="4">
    <source>
        <dbReference type="EMBL" id="CAG6676651.1"/>
    </source>
</evidence>
<reference evidence="4" key="1">
    <citation type="submission" date="2021-05" db="EMBL/GenBank/DDBJ databases">
        <authorList>
            <person name="Alioto T."/>
            <person name="Alioto T."/>
            <person name="Gomez Garrido J."/>
        </authorList>
    </citation>
    <scope>NUCLEOTIDE SEQUENCE</scope>
</reference>
<dbReference type="SUPFAM" id="SSF56672">
    <property type="entry name" value="DNA/RNA polymerases"/>
    <property type="match status" value="1"/>
</dbReference>
<dbReference type="PROSITE" id="PS50878">
    <property type="entry name" value="RT_POL"/>
    <property type="match status" value="1"/>
</dbReference>
<dbReference type="InterPro" id="IPR036691">
    <property type="entry name" value="Endo/exonu/phosph_ase_sf"/>
</dbReference>
<dbReference type="GO" id="GO:0003824">
    <property type="term" value="F:catalytic activity"/>
    <property type="evidence" value="ECO:0007669"/>
    <property type="project" value="InterPro"/>
</dbReference>